<dbReference type="KEGG" id="het:BBW65_00830"/>
<gene>
    <name evidence="2" type="ORF">BBW65_00830</name>
</gene>
<evidence type="ECO:0000313" key="3">
    <source>
        <dbReference type="Proteomes" id="UP000092884"/>
    </source>
</evidence>
<feature type="signal peptide" evidence="1">
    <location>
        <begin position="1"/>
        <end position="21"/>
    </location>
</feature>
<organism evidence="2 3">
    <name type="scientific">Helicobacter enhydrae</name>
    <dbReference type="NCBI Taxonomy" id="222136"/>
    <lineage>
        <taxon>Bacteria</taxon>
        <taxon>Pseudomonadati</taxon>
        <taxon>Campylobacterota</taxon>
        <taxon>Epsilonproteobacteria</taxon>
        <taxon>Campylobacterales</taxon>
        <taxon>Helicobacteraceae</taxon>
        <taxon>Helicobacter</taxon>
    </lineage>
</organism>
<sequence>MKKKVMSALALSGLLASSASAASVDAFGHIGTAYNFGLKNEVSTAEGGKKPWFGGATARAGVEIGFGAVSIGVGATGGLPYAISPSSSVFGNYVRNGYFTKPSNVEWYNWISDAYLRADSSLFSFIGGRYNLGEFFDGKDGLNPNGVDWVSGQHEGLSFILDTRYFAWWGTYSYEMMNYGAENPGRFGNDLMGFNQYYKTGHYLSTGFDIRIKDILYIDPFATYVVDSNLLQLGGKLDLRLGRGTFKSTTTLRGMYQAYTKGYSQSTYLGWIDQEFLVSNLVKFGGGFYSVGKNHGIHRSSDKARFYGNTFGSQVDYFAHGVNSWYGFIGLTDKYFSFDFLYAGGDYQEISAIANVNLYKDRFVEFGLGGGWVRSNHHDQAVAFTKLSF</sequence>
<protein>
    <recommendedName>
        <fullName evidence="4">Outer membrane protein</fullName>
    </recommendedName>
</protein>
<dbReference type="OrthoDB" id="5327900at2"/>
<evidence type="ECO:0000313" key="2">
    <source>
        <dbReference type="EMBL" id="ANV97446.1"/>
    </source>
</evidence>
<feature type="chain" id="PRO_5008530213" description="Outer membrane protein" evidence="1">
    <location>
        <begin position="22"/>
        <end position="389"/>
    </location>
</feature>
<dbReference type="Proteomes" id="UP000092884">
    <property type="component" value="Chromosome"/>
</dbReference>
<evidence type="ECO:0008006" key="4">
    <source>
        <dbReference type="Google" id="ProtNLM"/>
    </source>
</evidence>
<keyword evidence="3" id="KW-1185">Reference proteome</keyword>
<keyword evidence="1" id="KW-0732">Signal</keyword>
<accession>A0A1B1U3W8</accession>
<reference evidence="3" key="1">
    <citation type="submission" date="2016-07" db="EMBL/GenBank/DDBJ databases">
        <authorList>
            <person name="Florea S."/>
            <person name="Webb J.S."/>
            <person name="Jaromczyk J."/>
            <person name="Schardl C.L."/>
        </authorList>
    </citation>
    <scope>NUCLEOTIDE SEQUENCE [LARGE SCALE GENOMIC DNA]</scope>
    <source>
        <strain evidence="3">MIT 01-6242</strain>
    </source>
</reference>
<dbReference type="EMBL" id="CP016503">
    <property type="protein sequence ID" value="ANV97446.1"/>
    <property type="molecule type" value="Genomic_DNA"/>
</dbReference>
<dbReference type="RefSeq" id="WP_066338453.1">
    <property type="nucleotide sequence ID" value="NZ_CP016503.1"/>
</dbReference>
<name>A0A1B1U3W8_9HELI</name>
<dbReference type="STRING" id="222136.BBW65_00830"/>
<dbReference type="AlphaFoldDB" id="A0A1B1U3W8"/>
<proteinExistence type="predicted"/>
<evidence type="ECO:0000256" key="1">
    <source>
        <dbReference type="SAM" id="SignalP"/>
    </source>
</evidence>